<feature type="region of interest" description="Disordered" evidence="4">
    <location>
        <begin position="532"/>
        <end position="555"/>
    </location>
</feature>
<organism evidence="6 7">
    <name type="scientific">Fasciola gigantica</name>
    <name type="common">Giant liver fluke</name>
    <dbReference type="NCBI Taxonomy" id="46835"/>
    <lineage>
        <taxon>Eukaryota</taxon>
        <taxon>Metazoa</taxon>
        <taxon>Spiralia</taxon>
        <taxon>Lophotrochozoa</taxon>
        <taxon>Platyhelminthes</taxon>
        <taxon>Trematoda</taxon>
        <taxon>Digenea</taxon>
        <taxon>Plagiorchiida</taxon>
        <taxon>Echinostomata</taxon>
        <taxon>Echinostomatoidea</taxon>
        <taxon>Fasciolidae</taxon>
        <taxon>Fasciola</taxon>
    </lineage>
</organism>
<dbReference type="PRINTS" id="PR00454">
    <property type="entry name" value="ETSDOMAIN"/>
</dbReference>
<feature type="region of interest" description="Disordered" evidence="4">
    <location>
        <begin position="1"/>
        <end position="21"/>
    </location>
</feature>
<dbReference type="InterPro" id="IPR000418">
    <property type="entry name" value="Ets_dom"/>
</dbReference>
<evidence type="ECO:0000256" key="1">
    <source>
        <dbReference type="ARBA" id="ARBA00005562"/>
    </source>
</evidence>
<feature type="region of interest" description="Disordered" evidence="4">
    <location>
        <begin position="161"/>
        <end position="193"/>
    </location>
</feature>
<dbReference type="SUPFAM" id="SSF46785">
    <property type="entry name" value="Winged helix' DNA-binding domain"/>
    <property type="match status" value="1"/>
</dbReference>
<dbReference type="GO" id="GO:0030154">
    <property type="term" value="P:cell differentiation"/>
    <property type="evidence" value="ECO:0007669"/>
    <property type="project" value="TreeGrafter"/>
</dbReference>
<dbReference type="GO" id="GO:0000981">
    <property type="term" value="F:DNA-binding transcription factor activity, RNA polymerase II-specific"/>
    <property type="evidence" value="ECO:0007669"/>
    <property type="project" value="TreeGrafter"/>
</dbReference>
<keyword evidence="3" id="KW-0539">Nucleus</keyword>
<feature type="region of interest" description="Disordered" evidence="4">
    <location>
        <begin position="338"/>
        <end position="414"/>
    </location>
</feature>
<accession>A0A504YB97</accession>
<comment type="similarity">
    <text evidence="1 3">Belongs to the ETS family.</text>
</comment>
<proteinExistence type="inferred from homology"/>
<dbReference type="PROSITE" id="PS50061">
    <property type="entry name" value="ETS_DOMAIN_3"/>
    <property type="match status" value="1"/>
</dbReference>
<feature type="compositionally biased region" description="Polar residues" evidence="4">
    <location>
        <begin position="592"/>
        <end position="621"/>
    </location>
</feature>
<feature type="region of interest" description="Disordered" evidence="4">
    <location>
        <begin position="78"/>
        <end position="112"/>
    </location>
</feature>
<evidence type="ECO:0000256" key="2">
    <source>
        <dbReference type="ARBA" id="ARBA00023125"/>
    </source>
</evidence>
<feature type="region of interest" description="Disordered" evidence="4">
    <location>
        <begin position="590"/>
        <end position="621"/>
    </location>
</feature>
<dbReference type="Gene3D" id="1.10.10.10">
    <property type="entry name" value="Winged helix-like DNA-binding domain superfamily/Winged helix DNA-binding domain"/>
    <property type="match status" value="1"/>
</dbReference>
<feature type="region of interest" description="Disordered" evidence="4">
    <location>
        <begin position="435"/>
        <end position="518"/>
    </location>
</feature>
<comment type="caution">
    <text evidence="6">The sequence shown here is derived from an EMBL/GenBank/DDBJ whole genome shotgun (WGS) entry which is preliminary data.</text>
</comment>
<comment type="subcellular location">
    <subcellularLocation>
        <location evidence="3">Nucleus</location>
    </subcellularLocation>
</comment>
<reference evidence="6 7" key="1">
    <citation type="submission" date="2019-04" db="EMBL/GenBank/DDBJ databases">
        <title>Annotation for the trematode Fasciola gigantica.</title>
        <authorList>
            <person name="Choi Y.-J."/>
        </authorList>
    </citation>
    <scope>NUCLEOTIDE SEQUENCE [LARGE SCALE GENOMIC DNA]</scope>
    <source>
        <strain evidence="6">Uganda_cow_1</strain>
    </source>
</reference>
<feature type="compositionally biased region" description="Low complexity" evidence="4">
    <location>
        <begin position="78"/>
        <end position="95"/>
    </location>
</feature>
<keyword evidence="2 3" id="KW-0238">DNA-binding</keyword>
<dbReference type="AlphaFoldDB" id="A0A504YB97"/>
<feature type="compositionally biased region" description="Acidic residues" evidence="4">
    <location>
        <begin position="458"/>
        <end position="467"/>
    </location>
</feature>
<feature type="compositionally biased region" description="Basic residues" evidence="4">
    <location>
        <begin position="437"/>
        <end position="449"/>
    </location>
</feature>
<feature type="compositionally biased region" description="Low complexity" evidence="4">
    <location>
        <begin position="184"/>
        <end position="193"/>
    </location>
</feature>
<evidence type="ECO:0000313" key="6">
    <source>
        <dbReference type="EMBL" id="TPP58293.1"/>
    </source>
</evidence>
<feature type="compositionally biased region" description="Polar residues" evidence="4">
    <location>
        <begin position="405"/>
        <end position="414"/>
    </location>
</feature>
<dbReference type="InterPro" id="IPR046328">
    <property type="entry name" value="ETS_fam"/>
</dbReference>
<protein>
    <submittedName>
        <fullName evidence="6">ETS transcription factor Elf 5</fullName>
    </submittedName>
</protein>
<evidence type="ECO:0000256" key="4">
    <source>
        <dbReference type="SAM" id="MobiDB-lite"/>
    </source>
</evidence>
<feature type="compositionally biased region" description="Low complexity" evidence="4">
    <location>
        <begin position="369"/>
        <end position="378"/>
    </location>
</feature>
<dbReference type="GO" id="GO:0043565">
    <property type="term" value="F:sequence-specific DNA binding"/>
    <property type="evidence" value="ECO:0007669"/>
    <property type="project" value="InterPro"/>
</dbReference>
<dbReference type="Proteomes" id="UP000316759">
    <property type="component" value="Unassembled WGS sequence"/>
</dbReference>
<dbReference type="OrthoDB" id="5961210at2759"/>
<dbReference type="EMBL" id="SUNJ01012157">
    <property type="protein sequence ID" value="TPP58293.1"/>
    <property type="molecule type" value="Genomic_DNA"/>
</dbReference>
<dbReference type="STRING" id="46835.A0A504YB97"/>
<gene>
    <name evidence="6" type="ORF">FGIG_01702</name>
</gene>
<name>A0A504YB97_FASGI</name>
<feature type="compositionally biased region" description="Acidic residues" evidence="4">
    <location>
        <begin position="164"/>
        <end position="173"/>
    </location>
</feature>
<keyword evidence="7" id="KW-1185">Reference proteome</keyword>
<feature type="compositionally biased region" description="Polar residues" evidence="4">
    <location>
        <begin position="235"/>
        <end position="245"/>
    </location>
</feature>
<dbReference type="InterPro" id="IPR036388">
    <property type="entry name" value="WH-like_DNA-bd_sf"/>
</dbReference>
<feature type="region of interest" description="Disordered" evidence="4">
    <location>
        <begin position="222"/>
        <end position="249"/>
    </location>
</feature>
<sequence>MSGNYVAVHTEGQSGLDTGNDRSEMNTPWNHKQFDPGATTNCSKKQTIQSNFSNAVDSGHLLSQFQIFDQHIQESSQSVHSLSSSPSTESYHSVTFPPYMEESDDSQQTRTSTQLDLIASNYASSIHSDETGFDQFSILGSPILLFNDPESQQLLESCIQSELGDGDNDDDGSKDEGPATKKNSPSLNSASSMLTSTSSTSISLSTSSSSLSASALSMDIKSASETASDDPSGGRSPTSDVSSFASDHPVRPQTLSFLPTYDSSKSFSYLNQCTDMPLSFTDTISSNSFLELEEQLASADTAWMGALDIPNIFLDEMDKLLSPTSCLTSPIGETILNTMPDNCSSHPPPHKRCKRDTSSRINEMPEVNSRSVSSKSTSAIQNTQIQSEQEEVNKRSQHTFFQVPASDSRTNELVDTDSTLTCSEAEYYSNWIEQHGKRARRKRKSRRPFQRNQRVMDSESEDSDSGTDEPVKWNPGLIRRLSSTPTARRHTSHAYHVGSALHRRSKVKPSSDADLKPWWPKTNTPFWTGCGISVDVPQSPNDMSSPDDDSPSAIEYEQPTCCMSDADDTPRSNDSGCSCGLTSSSGIKTSKPLVSSVDTSDSAGHNNPHSQQNNVKSKSSLHSASDRFVIDEAGHQSIWRARRRRKQLELWQFILCKLETSKQSAFQWVNRSAGVFCITDTIAGAREWGRYRNNSRMDYEKMARAMRFYYKDSILRKSRQQLHFQFAMSYVEWASRFYRSG</sequence>
<dbReference type="Pfam" id="PF00178">
    <property type="entry name" value="Ets"/>
    <property type="match status" value="1"/>
</dbReference>
<evidence type="ECO:0000259" key="5">
    <source>
        <dbReference type="PROSITE" id="PS50061"/>
    </source>
</evidence>
<evidence type="ECO:0000313" key="7">
    <source>
        <dbReference type="Proteomes" id="UP000316759"/>
    </source>
</evidence>
<dbReference type="PANTHER" id="PTHR11849">
    <property type="entry name" value="ETS"/>
    <property type="match status" value="1"/>
</dbReference>
<dbReference type="GO" id="GO:0005634">
    <property type="term" value="C:nucleus"/>
    <property type="evidence" value="ECO:0007669"/>
    <property type="project" value="UniProtKB-SubCell"/>
</dbReference>
<feature type="domain" description="ETS" evidence="5">
    <location>
        <begin position="648"/>
        <end position="717"/>
    </location>
</feature>
<evidence type="ECO:0000256" key="3">
    <source>
        <dbReference type="RuleBase" id="RU004019"/>
    </source>
</evidence>
<dbReference type="SMART" id="SM00413">
    <property type="entry name" value="ETS"/>
    <property type="match status" value="1"/>
</dbReference>
<dbReference type="InterPro" id="IPR036390">
    <property type="entry name" value="WH_DNA-bd_sf"/>
</dbReference>